<dbReference type="AlphaFoldDB" id="A0A6P2DK29"/>
<gene>
    <name evidence="1" type="ORF">SOIL9_77100</name>
</gene>
<name>A0A6P2DK29_9BACT</name>
<dbReference type="RefSeq" id="WP_162672577.1">
    <property type="nucleotide sequence ID" value="NZ_LR593886.1"/>
</dbReference>
<evidence type="ECO:0000313" key="1">
    <source>
        <dbReference type="EMBL" id="VTS01857.1"/>
    </source>
</evidence>
<dbReference type="EMBL" id="LR593886">
    <property type="protein sequence ID" value="VTS01857.1"/>
    <property type="molecule type" value="Genomic_DNA"/>
</dbReference>
<organism evidence="1 2">
    <name type="scientific">Gemmata massiliana</name>
    <dbReference type="NCBI Taxonomy" id="1210884"/>
    <lineage>
        <taxon>Bacteria</taxon>
        <taxon>Pseudomonadati</taxon>
        <taxon>Planctomycetota</taxon>
        <taxon>Planctomycetia</taxon>
        <taxon>Gemmatales</taxon>
        <taxon>Gemmataceae</taxon>
        <taxon>Gemmata</taxon>
    </lineage>
</organism>
<sequence length="538" mass="58656">MPMSWPALFRTRRELFPGATHKHPRIDLAPELFAGYAVDPIGDKEGVWDCTSALVDTIRLSSGEHLDVYRNNIKCTRYSLPSICPHAEPKLPLELHPPGDLLAEIECHFRELGLIGSDESLHWVGHQARPQTRCRCELAPAWFFRPRPPEWGTLRELRNALVSMTKRVGPYITGARTGHVLPTQERSTFDALAERVYGLTQALNIPLPPVVTNPRAFQSRPHGPAALPVCGSAAELIVSRADGEQWLSNWRAVRVGVEARLAQLDRVAQLGIGPEDVDTRDHPLEAPAGTPAHLRGAYEAVAQALFDVAEFRRDPPWGAGAFRETARTLAQCIGAANQRYLEVESQLQAVTDTQGCAHHEALAAIRRVNDAIGHVVLRIVPEHAAVTHLQLVPAPDVAGLVRRMRQQVSRAVHMLRTVAVPELGNTAYVWPAERTLVPAGVLGELNAAGSNSVAGELSINEAELKILRELKTQHPLLLKNVDLEVATDLSKQTVGHAVIALVEKGLAARPNGGRKGVAITPGGIALLGRVRKSSLDHP</sequence>
<proteinExistence type="predicted"/>
<protein>
    <submittedName>
        <fullName evidence="1">Uncharacterized protein</fullName>
    </submittedName>
</protein>
<keyword evidence="2" id="KW-1185">Reference proteome</keyword>
<reference evidence="1 2" key="1">
    <citation type="submission" date="2019-05" db="EMBL/GenBank/DDBJ databases">
        <authorList>
            <consortium name="Science for Life Laboratories"/>
        </authorList>
    </citation>
    <scope>NUCLEOTIDE SEQUENCE [LARGE SCALE GENOMIC DNA]</scope>
    <source>
        <strain evidence="1">Soil9</strain>
    </source>
</reference>
<accession>A0A6P2DK29</accession>
<evidence type="ECO:0000313" key="2">
    <source>
        <dbReference type="Proteomes" id="UP000464178"/>
    </source>
</evidence>
<dbReference type="KEGG" id="gms:SOIL9_77100"/>
<dbReference type="Proteomes" id="UP000464178">
    <property type="component" value="Chromosome"/>
</dbReference>